<keyword evidence="2" id="KW-1185">Reference proteome</keyword>
<gene>
    <name evidence="1" type="ORF">EZV62_014872</name>
</gene>
<dbReference type="AlphaFoldDB" id="A0A5C7HU86"/>
<organism evidence="1 2">
    <name type="scientific">Acer yangbiense</name>
    <dbReference type="NCBI Taxonomy" id="1000413"/>
    <lineage>
        <taxon>Eukaryota</taxon>
        <taxon>Viridiplantae</taxon>
        <taxon>Streptophyta</taxon>
        <taxon>Embryophyta</taxon>
        <taxon>Tracheophyta</taxon>
        <taxon>Spermatophyta</taxon>
        <taxon>Magnoliopsida</taxon>
        <taxon>eudicotyledons</taxon>
        <taxon>Gunneridae</taxon>
        <taxon>Pentapetalae</taxon>
        <taxon>rosids</taxon>
        <taxon>malvids</taxon>
        <taxon>Sapindales</taxon>
        <taxon>Sapindaceae</taxon>
        <taxon>Hippocastanoideae</taxon>
        <taxon>Acereae</taxon>
        <taxon>Acer</taxon>
    </lineage>
</organism>
<name>A0A5C7HU86_9ROSI</name>
<evidence type="ECO:0008006" key="3">
    <source>
        <dbReference type="Google" id="ProtNLM"/>
    </source>
</evidence>
<dbReference type="Proteomes" id="UP000323000">
    <property type="component" value="Chromosome 6"/>
</dbReference>
<dbReference type="EMBL" id="VAHF01000006">
    <property type="protein sequence ID" value="TXG60299.1"/>
    <property type="molecule type" value="Genomic_DNA"/>
</dbReference>
<protein>
    <recommendedName>
        <fullName evidence="3">Reverse transcriptase zinc-binding domain-containing protein</fullName>
    </recommendedName>
</protein>
<accession>A0A5C7HU86</accession>
<evidence type="ECO:0000313" key="2">
    <source>
        <dbReference type="Proteomes" id="UP000323000"/>
    </source>
</evidence>
<evidence type="ECO:0000313" key="1">
    <source>
        <dbReference type="EMBL" id="TXG60299.1"/>
    </source>
</evidence>
<dbReference type="OrthoDB" id="1733677at2759"/>
<comment type="caution">
    <text evidence="1">The sequence shown here is derived from an EMBL/GenBank/DDBJ whole genome shotgun (WGS) entry which is preliminary data.</text>
</comment>
<sequence length="238" mass="28344">MLKRRRRIVRLESRNWTRLKKMGCSMITRAERRELKIKLEVLIFKEEILWRQKEKANWAKLGDNNTRFFHRLVNGRRNCYFINKMETRDGVIIENNSKIEEEIISYFKDLYSHEEISRPVPPELRLDPIPNHLSSWLKRPFTEEDIQNSVFQCCPEKSPDLMVLLWLFFIAVGNRQIFDAVLVAKEVVEKCSKKKKEGLVIKIDFENGIKASMHEINLLFLEAFCLGVMDLFWIGLRI</sequence>
<proteinExistence type="predicted"/>
<reference evidence="2" key="1">
    <citation type="journal article" date="2019" name="Gigascience">
        <title>De novo genome assembly of the endangered Acer yangbiense, a plant species with extremely small populations endemic to Yunnan Province, China.</title>
        <authorList>
            <person name="Yang J."/>
            <person name="Wariss H.M."/>
            <person name="Tao L."/>
            <person name="Zhang R."/>
            <person name="Yun Q."/>
            <person name="Hollingsworth P."/>
            <person name="Dao Z."/>
            <person name="Luo G."/>
            <person name="Guo H."/>
            <person name="Ma Y."/>
            <person name="Sun W."/>
        </authorList>
    </citation>
    <scope>NUCLEOTIDE SEQUENCE [LARGE SCALE GENOMIC DNA]</scope>
    <source>
        <strain evidence="2">cv. Malutang</strain>
    </source>
</reference>